<dbReference type="GO" id="GO:0005992">
    <property type="term" value="P:trehalose biosynthetic process"/>
    <property type="evidence" value="ECO:0007669"/>
    <property type="project" value="InterPro"/>
</dbReference>
<reference evidence="1" key="1">
    <citation type="journal article" date="2014" name="Front. Microbiol.">
        <title>High frequency of phylogenetically diverse reductive dehalogenase-homologous genes in deep subseafloor sedimentary metagenomes.</title>
        <authorList>
            <person name="Kawai M."/>
            <person name="Futagami T."/>
            <person name="Toyoda A."/>
            <person name="Takaki Y."/>
            <person name="Nishi S."/>
            <person name="Hori S."/>
            <person name="Arai W."/>
            <person name="Tsubouchi T."/>
            <person name="Morono Y."/>
            <person name="Uchiyama I."/>
            <person name="Ito T."/>
            <person name="Fujiyama A."/>
            <person name="Inagaki F."/>
            <person name="Takami H."/>
        </authorList>
    </citation>
    <scope>NUCLEOTIDE SEQUENCE</scope>
    <source>
        <strain evidence="1">Expedition CK06-06</strain>
    </source>
</reference>
<dbReference type="Gene3D" id="3.40.50.2000">
    <property type="entry name" value="Glycogen Phosphorylase B"/>
    <property type="match status" value="2"/>
</dbReference>
<name>X1NFI6_9ZZZZ</name>
<comment type="caution">
    <text evidence="1">The sequence shown here is derived from an EMBL/GenBank/DDBJ whole genome shotgun (WGS) entry which is preliminary data.</text>
</comment>
<feature type="non-terminal residue" evidence="1">
    <location>
        <position position="252"/>
    </location>
</feature>
<dbReference type="GO" id="GO:0004805">
    <property type="term" value="F:trehalose-phosphatase activity"/>
    <property type="evidence" value="ECO:0007669"/>
    <property type="project" value="TreeGrafter"/>
</dbReference>
<dbReference type="Pfam" id="PF00982">
    <property type="entry name" value="Glyco_transf_20"/>
    <property type="match status" value="1"/>
</dbReference>
<gene>
    <name evidence="1" type="ORF">S06H3_50324</name>
</gene>
<dbReference type="CDD" id="cd03788">
    <property type="entry name" value="GT20_TPS"/>
    <property type="match status" value="1"/>
</dbReference>
<dbReference type="EMBL" id="BARV01031856">
    <property type="protein sequence ID" value="GAI42368.1"/>
    <property type="molecule type" value="Genomic_DNA"/>
</dbReference>
<dbReference type="GO" id="GO:0005829">
    <property type="term" value="C:cytosol"/>
    <property type="evidence" value="ECO:0007669"/>
    <property type="project" value="TreeGrafter"/>
</dbReference>
<evidence type="ECO:0000313" key="1">
    <source>
        <dbReference type="EMBL" id="GAI42368.1"/>
    </source>
</evidence>
<dbReference type="PANTHER" id="PTHR10788">
    <property type="entry name" value="TREHALOSE-6-PHOSPHATE SYNTHASE"/>
    <property type="match status" value="1"/>
</dbReference>
<dbReference type="PANTHER" id="PTHR10788:SF106">
    <property type="entry name" value="BCDNA.GH08860"/>
    <property type="match status" value="1"/>
</dbReference>
<feature type="non-terminal residue" evidence="1">
    <location>
        <position position="1"/>
    </location>
</feature>
<accession>X1NFI6</accession>
<dbReference type="InterPro" id="IPR001830">
    <property type="entry name" value="Glyco_trans_20"/>
</dbReference>
<dbReference type="SUPFAM" id="SSF53756">
    <property type="entry name" value="UDP-Glycosyltransferase/glycogen phosphorylase"/>
    <property type="match status" value="1"/>
</dbReference>
<protein>
    <submittedName>
        <fullName evidence="1">Uncharacterized protein</fullName>
    </submittedName>
</protein>
<organism evidence="1">
    <name type="scientific">marine sediment metagenome</name>
    <dbReference type="NCBI Taxonomy" id="412755"/>
    <lineage>
        <taxon>unclassified sequences</taxon>
        <taxon>metagenomes</taxon>
        <taxon>ecological metagenomes</taxon>
    </lineage>
</organism>
<dbReference type="GO" id="GO:0003825">
    <property type="term" value="F:alpha,alpha-trehalose-phosphate synthase (UDP-forming) activity"/>
    <property type="evidence" value="ECO:0007669"/>
    <property type="project" value="TreeGrafter"/>
</dbReference>
<dbReference type="AlphaFoldDB" id="X1NFI6"/>
<proteinExistence type="predicted"/>
<sequence>WTGIELGKIGEEKQEVEARLSSESCYPVFLSQQDIEDYYHGFCNKTIWPLFHYFPEYTVYSADFWQAYERVNQVFADAVAGVAKSNDVIWVHDYHLMLLPKLIRERLPEATVGFFLHIPFPSFEIFRLLPWRRQILEGLLGTELVGFHTYDYAQHFLNSVHSLLGYDSVMGQITTADRIIKADVFPVGIDYQRYYSTAKSSKVRAQASKFRERLGNYKIILSIDRLDYTKGIPERLEAFDLFLEKHPEHREK</sequence>